<proteinExistence type="inferred from homology"/>
<dbReference type="Proteomes" id="UP001238163">
    <property type="component" value="Unassembled WGS sequence"/>
</dbReference>
<comment type="catalytic activity">
    <reaction evidence="1 10">
        <text>Endonucleolytic cleavage of DNA to give random double-stranded fragments with terminal 5'-phosphates, ATP is simultaneously hydrolyzed.</text>
        <dbReference type="EC" id="3.1.21.3"/>
    </reaction>
</comment>
<comment type="subunit">
    <text evidence="10">The type I restriction/modification system is composed of three polypeptides R, M and S.</text>
</comment>
<dbReference type="InterPro" id="IPR014001">
    <property type="entry name" value="Helicase_ATP-bd"/>
</dbReference>
<dbReference type="CDD" id="cd22332">
    <property type="entry name" value="HsdR_N"/>
    <property type="match status" value="1"/>
</dbReference>
<dbReference type="PANTHER" id="PTHR30195">
    <property type="entry name" value="TYPE I SITE-SPECIFIC DEOXYRIBONUCLEASE PROTEIN SUBUNIT M AND R"/>
    <property type="match status" value="1"/>
</dbReference>
<name>A0AAE3VFE1_9BACT</name>
<dbReference type="SMART" id="SM00487">
    <property type="entry name" value="DEXDc"/>
    <property type="match status" value="1"/>
</dbReference>
<dbReference type="GO" id="GO:0005524">
    <property type="term" value="F:ATP binding"/>
    <property type="evidence" value="ECO:0007669"/>
    <property type="project" value="UniProtKB-KW"/>
</dbReference>
<keyword evidence="3" id="KW-0540">Nuclease</keyword>
<dbReference type="InterPro" id="IPR040980">
    <property type="entry name" value="SWI2_SNF2"/>
</dbReference>
<dbReference type="NCBIfam" id="TIGR00348">
    <property type="entry name" value="hsdR"/>
    <property type="match status" value="1"/>
</dbReference>
<dbReference type="RefSeq" id="WP_307260916.1">
    <property type="nucleotide sequence ID" value="NZ_JAUSVL010000001.1"/>
</dbReference>
<dbReference type="GO" id="GO:0009035">
    <property type="term" value="F:type I site-specific deoxyribonuclease activity"/>
    <property type="evidence" value="ECO:0007669"/>
    <property type="project" value="UniProtKB-EC"/>
</dbReference>
<evidence type="ECO:0000313" key="12">
    <source>
        <dbReference type="EMBL" id="MDQ0289487.1"/>
    </source>
</evidence>
<dbReference type="InterPro" id="IPR004473">
    <property type="entry name" value="Restrct_endonuc_typeI_HsdR"/>
</dbReference>
<protein>
    <recommendedName>
        <fullName evidence="10">Type I restriction enzyme endonuclease subunit</fullName>
        <shortName evidence="10">R protein</shortName>
        <ecNumber evidence="10">3.1.21.3</ecNumber>
    </recommendedName>
</protein>
<evidence type="ECO:0000256" key="5">
    <source>
        <dbReference type="ARBA" id="ARBA00022747"/>
    </source>
</evidence>
<dbReference type="InterPro" id="IPR051268">
    <property type="entry name" value="Type-I_R_enzyme_R_subunit"/>
</dbReference>
<dbReference type="PANTHER" id="PTHR30195:SF15">
    <property type="entry name" value="TYPE I RESTRICTION ENZYME HINDI ENDONUCLEASE SUBUNIT"/>
    <property type="match status" value="1"/>
</dbReference>
<dbReference type="InterPro" id="IPR027417">
    <property type="entry name" value="P-loop_NTPase"/>
</dbReference>
<dbReference type="SUPFAM" id="SSF52540">
    <property type="entry name" value="P-loop containing nucleoside triphosphate hydrolases"/>
    <property type="match status" value="2"/>
</dbReference>
<evidence type="ECO:0000256" key="7">
    <source>
        <dbReference type="ARBA" id="ARBA00022801"/>
    </source>
</evidence>
<dbReference type="Pfam" id="PF22679">
    <property type="entry name" value="T1R_D3-like"/>
    <property type="match status" value="1"/>
</dbReference>
<evidence type="ECO:0000313" key="13">
    <source>
        <dbReference type="Proteomes" id="UP001238163"/>
    </source>
</evidence>
<evidence type="ECO:0000256" key="9">
    <source>
        <dbReference type="ARBA" id="ARBA00023125"/>
    </source>
</evidence>
<dbReference type="InterPro" id="IPR021810">
    <property type="entry name" value="T1RH-like_C"/>
</dbReference>
<dbReference type="Pfam" id="PF18766">
    <property type="entry name" value="SWI2_SNF2"/>
    <property type="match status" value="1"/>
</dbReference>
<gene>
    <name evidence="12" type="ORF">J3R75_001594</name>
</gene>
<dbReference type="InterPro" id="IPR007409">
    <property type="entry name" value="Restrct_endonuc_type1_HsdR_N"/>
</dbReference>
<dbReference type="CDD" id="cd18030">
    <property type="entry name" value="DEXHc_RE_I_HsdR"/>
    <property type="match status" value="1"/>
</dbReference>
<dbReference type="EC" id="3.1.21.3" evidence="10"/>
<keyword evidence="5 10" id="KW-0680">Restriction system</keyword>
<keyword evidence="8 10" id="KW-0067">ATP-binding</keyword>
<evidence type="ECO:0000259" key="11">
    <source>
        <dbReference type="PROSITE" id="PS51192"/>
    </source>
</evidence>
<feature type="domain" description="Helicase ATP-binding" evidence="11">
    <location>
        <begin position="333"/>
        <end position="498"/>
    </location>
</feature>
<accession>A0AAE3VFE1</accession>
<comment type="caution">
    <text evidence="12">The sequence shown here is derived from an EMBL/GenBank/DDBJ whole genome shotgun (WGS) entry which is preliminary data.</text>
</comment>
<dbReference type="GO" id="GO:0009307">
    <property type="term" value="P:DNA restriction-modification system"/>
    <property type="evidence" value="ECO:0007669"/>
    <property type="project" value="UniProtKB-KW"/>
</dbReference>
<keyword evidence="4 10" id="KW-0547">Nucleotide-binding</keyword>
<evidence type="ECO:0000256" key="2">
    <source>
        <dbReference type="ARBA" id="ARBA00008598"/>
    </source>
</evidence>
<keyword evidence="9 10" id="KW-0238">DNA-binding</keyword>
<comment type="function">
    <text evidence="10">Subunit R is required for both nuclease and ATPase activities, but not for modification.</text>
</comment>
<evidence type="ECO:0000256" key="8">
    <source>
        <dbReference type="ARBA" id="ARBA00022840"/>
    </source>
</evidence>
<evidence type="ECO:0000256" key="6">
    <source>
        <dbReference type="ARBA" id="ARBA00022759"/>
    </source>
</evidence>
<evidence type="ECO:0000256" key="1">
    <source>
        <dbReference type="ARBA" id="ARBA00000851"/>
    </source>
</evidence>
<dbReference type="PROSITE" id="PS51192">
    <property type="entry name" value="HELICASE_ATP_BIND_1"/>
    <property type="match status" value="1"/>
</dbReference>
<keyword evidence="13" id="KW-1185">Reference proteome</keyword>
<keyword evidence="7 10" id="KW-0378">Hydrolase</keyword>
<evidence type="ECO:0000256" key="4">
    <source>
        <dbReference type="ARBA" id="ARBA00022741"/>
    </source>
</evidence>
<evidence type="ECO:0000256" key="3">
    <source>
        <dbReference type="ARBA" id="ARBA00022722"/>
    </source>
</evidence>
<dbReference type="GO" id="GO:0003677">
    <property type="term" value="F:DNA binding"/>
    <property type="evidence" value="ECO:0007669"/>
    <property type="project" value="UniProtKB-KW"/>
</dbReference>
<dbReference type="AlphaFoldDB" id="A0AAE3VFE1"/>
<keyword evidence="6" id="KW-0255">Endonuclease</keyword>
<dbReference type="Pfam" id="PF11867">
    <property type="entry name" value="T1RH-like_C"/>
    <property type="match status" value="1"/>
</dbReference>
<dbReference type="InterPro" id="IPR055180">
    <property type="entry name" value="HsdR_RecA-like_helicase_dom_2"/>
</dbReference>
<evidence type="ECO:0000256" key="10">
    <source>
        <dbReference type="RuleBase" id="RU364115"/>
    </source>
</evidence>
<reference evidence="12" key="1">
    <citation type="submission" date="2023-07" db="EMBL/GenBank/DDBJ databases">
        <title>Genomic Encyclopedia of Type Strains, Phase IV (KMG-IV): sequencing the most valuable type-strain genomes for metagenomic binning, comparative biology and taxonomic classification.</title>
        <authorList>
            <person name="Goeker M."/>
        </authorList>
    </citation>
    <scope>NUCLEOTIDE SEQUENCE</scope>
    <source>
        <strain evidence="12">DSM 24202</strain>
    </source>
</reference>
<comment type="similarity">
    <text evidence="2 10">Belongs to the HsdR family.</text>
</comment>
<dbReference type="CDD" id="cd18800">
    <property type="entry name" value="SF2_C_EcoR124I-like"/>
    <property type="match status" value="1"/>
</dbReference>
<dbReference type="Pfam" id="PF04313">
    <property type="entry name" value="HSDR_N"/>
    <property type="match status" value="1"/>
</dbReference>
<dbReference type="EMBL" id="JAUSVL010000001">
    <property type="protein sequence ID" value="MDQ0289487.1"/>
    <property type="molecule type" value="Genomic_DNA"/>
</dbReference>
<dbReference type="Gene3D" id="3.90.1570.50">
    <property type="match status" value="1"/>
</dbReference>
<dbReference type="Gene3D" id="3.40.50.300">
    <property type="entry name" value="P-loop containing nucleotide triphosphate hydrolases"/>
    <property type="match status" value="2"/>
</dbReference>
<organism evidence="12 13">
    <name type="scientific">Oligosphaera ethanolica</name>
    <dbReference type="NCBI Taxonomy" id="760260"/>
    <lineage>
        <taxon>Bacteria</taxon>
        <taxon>Pseudomonadati</taxon>
        <taxon>Lentisphaerota</taxon>
        <taxon>Oligosphaeria</taxon>
        <taxon>Oligosphaerales</taxon>
        <taxon>Oligosphaeraceae</taxon>
        <taxon>Oligosphaera</taxon>
    </lineage>
</organism>
<sequence>MPAITENILEETTLSWFAELGYRTLHGPDLAPDGCSPEREDYRQTILVGRLRQALERINPGVSAEGIDEAMRRILNPPSPDLMMNNRALHRLLTDGVDVEVAAPEEYGGTQHVKVWLFDLDDVANNEFLALNQYTVIEEPSSQGSAVSGKKNRRADVVVFVNGLPLGVLELKNPGSENATIRHAFNQLQTYKADIPSLFTANEVLVISDGLQARLGTLSSGWDRFMPWRTVDGTGVVPKGTPELETLIRGVFEPRRFLDYVLNFVVFEDDGAKVIKKAAAYHQYWAVNRALSCTFSACGIDTDDMRLIGRFPAFDPNGELAIGEGAGRYGKGTTHFGGHRIGVIWHTQGSGKSLSMTFYAGKVIRHPDMGNPTLVVITDRNDLDEQLFTTFANCRELLRQTPVQAASRAHLKDLLKVASGGVIFTTIQKFAGDDTLTTRENVVVIADEAHRSQYGFIDGFARKLHEALPHASFIGFTGTPVETDDRSTPAVFGDYIDKYDILRAVEDGATVPIYYESRLAKLELEESERPKIDPEFEEITEGEEETQKQRLRSKWAALEAMVGTERRVGLVARDLVAHFEKRLEVLDGKAMVVCMSRRICVDMYNAIVALRPAWHSPDDACGRVKIVMSGSASDNPSWQPHIRTKNAREDLARRFKNPGDGLQIVIVRDMWLTGFDCPSMHTMYLDKPMSGHNLMQAIARVNRVFRDKPGGLVVDYLGLADSLKRALANYTASGGKGSAAIDREQAMAVFLEKFEIVQQMFHNFDYRAVVTGPASGRIAGIAQAMEFILSLEDLPAPQSGTTRQAGGKKRYLPAVANLSKAFALVVPDERALALRDDIAFFQEVRAALIKATGDETGRSQYEVEAAVRQLVSKAVASTEVVDIFAAAGMDRPDISILSDEFLEEVKHLPQRNLALELLKKLINDEIKGRSRKNVVQARSFAEMLELAVRKYQNRAIEAAEVIQELIDLARKIREAQGRGEKLGLNDDEMAFYDALADNGSAREVMGDESLCLLAQELVNRVRESVSIDWQMRENARAQIRVLVKRVLRKYGYPPDMAQRATELVLEQTEALCREWTL</sequence>